<evidence type="ECO:0000313" key="1">
    <source>
        <dbReference type="EMBL" id="SHG90798.1"/>
    </source>
</evidence>
<name>A0A1M5NMT0_9BRAD</name>
<dbReference type="Proteomes" id="UP000190675">
    <property type="component" value="Chromosome I"/>
</dbReference>
<dbReference type="AlphaFoldDB" id="A0A1M5NMT0"/>
<protein>
    <submittedName>
        <fullName evidence="1">Uncharacterized protein</fullName>
    </submittedName>
</protein>
<proteinExistence type="predicted"/>
<gene>
    <name evidence="1" type="ORF">SAMN05444169_4747</name>
</gene>
<evidence type="ECO:0000313" key="2">
    <source>
        <dbReference type="Proteomes" id="UP000190675"/>
    </source>
</evidence>
<dbReference type="EMBL" id="LT670818">
    <property type="protein sequence ID" value="SHG90798.1"/>
    <property type="molecule type" value="Genomic_DNA"/>
</dbReference>
<reference evidence="1 2" key="1">
    <citation type="submission" date="2016-11" db="EMBL/GenBank/DDBJ databases">
        <authorList>
            <person name="Jaros S."/>
            <person name="Januszkiewicz K."/>
            <person name="Wedrychowicz H."/>
        </authorList>
    </citation>
    <scope>NUCLEOTIDE SEQUENCE [LARGE SCALE GENOMIC DNA]</scope>
    <source>
        <strain evidence="1 2">GAS242</strain>
    </source>
</reference>
<organism evidence="1 2">
    <name type="scientific">Bradyrhizobium erythrophlei</name>
    <dbReference type="NCBI Taxonomy" id="1437360"/>
    <lineage>
        <taxon>Bacteria</taxon>
        <taxon>Pseudomonadati</taxon>
        <taxon>Pseudomonadota</taxon>
        <taxon>Alphaproteobacteria</taxon>
        <taxon>Hyphomicrobiales</taxon>
        <taxon>Nitrobacteraceae</taxon>
        <taxon>Bradyrhizobium</taxon>
    </lineage>
</organism>
<sequence>MKGVPPEASLSLRRILDFHLTAQKVLAACNKAEAELRARLINRIYSTNRNIRFHL</sequence>
<accession>A0A1M5NMT0</accession>